<dbReference type="SUPFAM" id="SSF56112">
    <property type="entry name" value="Protein kinase-like (PK-like)"/>
    <property type="match status" value="1"/>
</dbReference>
<dbReference type="InterPro" id="IPR011009">
    <property type="entry name" value="Kinase-like_dom_sf"/>
</dbReference>
<dbReference type="PANTHER" id="PTHR11909">
    <property type="entry name" value="CASEIN KINASE-RELATED"/>
    <property type="match status" value="1"/>
</dbReference>
<feature type="domain" description="Protein kinase" evidence="1">
    <location>
        <begin position="25"/>
        <end position="294"/>
    </location>
</feature>
<evidence type="ECO:0000259" key="1">
    <source>
        <dbReference type="PROSITE" id="PS50011"/>
    </source>
</evidence>
<dbReference type="SMART" id="SM00220">
    <property type="entry name" value="S_TKc"/>
    <property type="match status" value="1"/>
</dbReference>
<reference evidence="2" key="1">
    <citation type="submission" date="2012-04" db="EMBL/GenBank/DDBJ databases">
        <title>The Genome Sequence of Loa loa.</title>
        <authorList>
            <consortium name="The Broad Institute Genome Sequencing Platform"/>
            <consortium name="Broad Institute Genome Sequencing Center for Infectious Disease"/>
            <person name="Nutman T.B."/>
            <person name="Fink D.L."/>
            <person name="Russ C."/>
            <person name="Young S."/>
            <person name="Zeng Q."/>
            <person name="Gargeya S."/>
            <person name="Alvarado L."/>
            <person name="Berlin A."/>
            <person name="Chapman S.B."/>
            <person name="Chen Z."/>
            <person name="Freedman E."/>
            <person name="Gellesch M."/>
            <person name="Goldberg J."/>
            <person name="Griggs A."/>
            <person name="Gujja S."/>
            <person name="Heilman E.R."/>
            <person name="Heiman D."/>
            <person name="Howarth C."/>
            <person name="Mehta T."/>
            <person name="Neiman D."/>
            <person name="Pearson M."/>
            <person name="Roberts A."/>
            <person name="Saif S."/>
            <person name="Shea T."/>
            <person name="Shenoy N."/>
            <person name="Sisk P."/>
            <person name="Stolte C."/>
            <person name="Sykes S."/>
            <person name="White J."/>
            <person name="Yandava C."/>
            <person name="Haas B."/>
            <person name="Henn M.R."/>
            <person name="Nusbaum C."/>
            <person name="Birren B."/>
        </authorList>
    </citation>
    <scope>NUCLEOTIDE SEQUENCE [LARGE SCALE GENOMIC DNA]</scope>
</reference>
<sequence>MSPTSSTSSIPKPSFQTDEIINNSWMIIRELGSGGCGIVYEVKRIHGTNIGIHAAMKAETVDINRSASITSYAMVITFCRLYLAGRSSPFCNIIVMSLVGRPLSWLRRQNPSQRFTLSTAIRLGIQCLEAIQDLHSIGIIHRDVKGSNFAIGQGNLSHIVHMIDFGFARFYLTRGLDGNLQHRKARRKAPYLGTDRYCSIFVHMRKEQGRRDDLWSFLYMLIEFIVGQLPWRSSSYKNLLSIKLRSEEYLLKNCPHEFYAIFDHIRYLNYSARPNYALITRKLREICERKHYMLDDPYDWEENGRYHEEYLCALQKAEEMKKQKDAECMIDENNDKSEIIKVKKNEQNGKQQWINKRK</sequence>
<dbReference type="AlphaFoldDB" id="A0A1I7VCZ8"/>
<dbReference type="InterPro" id="IPR000719">
    <property type="entry name" value="Prot_kinase_dom"/>
</dbReference>
<dbReference type="Pfam" id="PF00069">
    <property type="entry name" value="Pkinase"/>
    <property type="match status" value="1"/>
</dbReference>
<accession>A0A1I7VCZ8</accession>
<keyword evidence="2" id="KW-1185">Reference proteome</keyword>
<dbReference type="Proteomes" id="UP000095285">
    <property type="component" value="Unassembled WGS sequence"/>
</dbReference>
<dbReference type="GO" id="GO:0005524">
    <property type="term" value="F:ATP binding"/>
    <property type="evidence" value="ECO:0007669"/>
    <property type="project" value="InterPro"/>
</dbReference>
<proteinExistence type="predicted"/>
<evidence type="ECO:0000313" key="3">
    <source>
        <dbReference type="WBParaSite" id="EN70_12442"/>
    </source>
</evidence>
<evidence type="ECO:0000313" key="2">
    <source>
        <dbReference type="Proteomes" id="UP000095285"/>
    </source>
</evidence>
<dbReference type="STRING" id="7209.A0A1I7VCZ8"/>
<dbReference type="Gene3D" id="1.10.510.10">
    <property type="entry name" value="Transferase(Phosphotransferase) domain 1"/>
    <property type="match status" value="1"/>
</dbReference>
<dbReference type="WBParaSite" id="EN70_12442">
    <property type="protein sequence ID" value="EN70_12442"/>
    <property type="gene ID" value="EN70_12442"/>
</dbReference>
<dbReference type="InterPro" id="IPR050235">
    <property type="entry name" value="CK1_Ser-Thr_kinase"/>
</dbReference>
<organism evidence="2 3">
    <name type="scientific">Loa loa</name>
    <name type="common">Eye worm</name>
    <name type="synonym">Filaria loa</name>
    <dbReference type="NCBI Taxonomy" id="7209"/>
    <lineage>
        <taxon>Eukaryota</taxon>
        <taxon>Metazoa</taxon>
        <taxon>Ecdysozoa</taxon>
        <taxon>Nematoda</taxon>
        <taxon>Chromadorea</taxon>
        <taxon>Rhabditida</taxon>
        <taxon>Spirurina</taxon>
        <taxon>Spiruromorpha</taxon>
        <taxon>Filarioidea</taxon>
        <taxon>Onchocercidae</taxon>
        <taxon>Loa</taxon>
    </lineage>
</organism>
<protein>
    <submittedName>
        <fullName evidence="3">Protein kinase domain-containing protein</fullName>
    </submittedName>
</protein>
<reference evidence="3" key="2">
    <citation type="submission" date="2016-11" db="UniProtKB">
        <authorList>
            <consortium name="WormBaseParasite"/>
        </authorList>
    </citation>
    <scope>IDENTIFICATION</scope>
</reference>
<name>A0A1I7VCZ8_LOALO</name>
<dbReference type="GO" id="GO:0004672">
    <property type="term" value="F:protein kinase activity"/>
    <property type="evidence" value="ECO:0007669"/>
    <property type="project" value="InterPro"/>
</dbReference>
<dbReference type="PROSITE" id="PS50011">
    <property type="entry name" value="PROTEIN_KINASE_DOM"/>
    <property type="match status" value="1"/>
</dbReference>